<dbReference type="PROSITE" id="PS50805">
    <property type="entry name" value="KRAB"/>
    <property type="match status" value="1"/>
</dbReference>
<dbReference type="SUPFAM" id="SSF109640">
    <property type="entry name" value="KRAB domain (Kruppel-associated box)"/>
    <property type="match status" value="1"/>
</dbReference>
<dbReference type="InterPro" id="IPR013087">
    <property type="entry name" value="Znf_C2H2_type"/>
</dbReference>
<dbReference type="FunFam" id="3.30.160.60:FF:002343">
    <property type="entry name" value="Zinc finger protein 33A"/>
    <property type="match status" value="3"/>
</dbReference>
<feature type="domain" description="C2H2-type" evidence="13">
    <location>
        <begin position="554"/>
        <end position="581"/>
    </location>
</feature>
<dbReference type="CDD" id="cd07765">
    <property type="entry name" value="KRAB_A-box"/>
    <property type="match status" value="1"/>
</dbReference>
<dbReference type="SMART" id="SM00355">
    <property type="entry name" value="ZnF_C2H2"/>
    <property type="match status" value="9"/>
</dbReference>
<dbReference type="Gene3D" id="3.30.160.60">
    <property type="entry name" value="Classic Zinc Finger"/>
    <property type="match status" value="11"/>
</dbReference>
<feature type="domain" description="C2H2-type" evidence="13">
    <location>
        <begin position="498"/>
        <end position="525"/>
    </location>
</feature>
<evidence type="ECO:0000256" key="5">
    <source>
        <dbReference type="ARBA" id="ARBA00022771"/>
    </source>
</evidence>
<sequence length="699" mass="81024">MSALGCDQKLVTFKDVSAYFWEMEWNILGEQQKELYKKVIKEVHGILLSLGYSIVNPDVIFKIKKEDEKHFTQHFEWEGKENPHDPMKSLPVVTSVFSLRVKQEEDLLFMDPPESKTSEQVHPPVTSSQDIKPDILIQFEQEGFRTQRPKSEQRGNLTTTGSCEELHETGSQSYAAENIIEILKMEEDPDSGQLEGGGKDPDTKSGSQNYPAEPTGEILKMEEEPASDQLEGREEDADTKSDAGFGSKRMRVCNGQQREEWTYKDPSRDNLDSSSDNAPSMKENTPKEESLNVCTEEERNSTNCPNLRQIERIMRQKLCQSTTCEEMFTGKSKLTGQKKFQTREQLFQFMECENSFTYKSQFAILHEKVPKERKPSKCSVHDNFSRVFELRKHELISLSKKQGHQMTPKEVKLFKSSECYKSFNQKSNLIPHERIHTGEKLYKCSECGKRFSRRYHLGNHERIHTGEKPYQCSECGKRFSRRHHVRNHERIHTGEKPYQCSECGKRFGCRRHLRNHEIIHTGEKPYQCSECGKSFNNTGSLINHKRIHSGEKPYKCCECGKSFNRKDNLRDHERIHTGEKPYHCSQCDKSFNNTGNLITHKRIHTGEKPYKCSECGKSFNAKEKLKTHERIHTGEKLYHCSQCDKSFNNKGNFITHKRIHIGEVSYKCSEFGKSFNQKDNLRDHEIVSETFLANVFAAH</sequence>
<evidence type="ECO:0000259" key="13">
    <source>
        <dbReference type="PROSITE" id="PS50157"/>
    </source>
</evidence>
<dbReference type="Pfam" id="PF01352">
    <property type="entry name" value="KRAB"/>
    <property type="match status" value="1"/>
</dbReference>
<dbReference type="GO" id="GO:0008270">
    <property type="term" value="F:zinc ion binding"/>
    <property type="evidence" value="ECO:0007669"/>
    <property type="project" value="UniProtKB-KW"/>
</dbReference>
<organism evidence="15 16">
    <name type="scientific">Geotrypetes seraphini</name>
    <name type="common">Gaboon caecilian</name>
    <name type="synonym">Caecilia seraphini</name>
    <dbReference type="NCBI Taxonomy" id="260995"/>
    <lineage>
        <taxon>Eukaryota</taxon>
        <taxon>Metazoa</taxon>
        <taxon>Chordata</taxon>
        <taxon>Craniata</taxon>
        <taxon>Vertebrata</taxon>
        <taxon>Euteleostomi</taxon>
        <taxon>Amphibia</taxon>
        <taxon>Gymnophiona</taxon>
        <taxon>Geotrypetes</taxon>
    </lineage>
</organism>
<evidence type="ECO:0000256" key="7">
    <source>
        <dbReference type="ARBA" id="ARBA00023015"/>
    </source>
</evidence>
<dbReference type="Proteomes" id="UP000515159">
    <property type="component" value="Chromosome 10"/>
</dbReference>
<feature type="compositionally biased region" description="Basic and acidic residues" evidence="12">
    <location>
        <begin position="284"/>
        <end position="296"/>
    </location>
</feature>
<evidence type="ECO:0000256" key="8">
    <source>
        <dbReference type="ARBA" id="ARBA00023125"/>
    </source>
</evidence>
<dbReference type="SMART" id="SM00349">
    <property type="entry name" value="KRAB"/>
    <property type="match status" value="1"/>
</dbReference>
<dbReference type="InterPro" id="IPR036051">
    <property type="entry name" value="KRAB_dom_sf"/>
</dbReference>
<evidence type="ECO:0000256" key="9">
    <source>
        <dbReference type="ARBA" id="ARBA00023163"/>
    </source>
</evidence>
<proteinExistence type="inferred from homology"/>
<feature type="region of interest" description="Disordered" evidence="12">
    <location>
        <begin position="189"/>
        <end position="296"/>
    </location>
</feature>
<feature type="domain" description="KRAB" evidence="14">
    <location>
        <begin position="11"/>
        <end position="82"/>
    </location>
</feature>
<keyword evidence="4" id="KW-0677">Repeat</keyword>
<dbReference type="FunFam" id="3.30.160.60:FF:001954">
    <property type="entry name" value="Zinc finger protein 787"/>
    <property type="match status" value="1"/>
</dbReference>
<evidence type="ECO:0000256" key="2">
    <source>
        <dbReference type="ARBA" id="ARBA00006991"/>
    </source>
</evidence>
<feature type="compositionally biased region" description="Basic and acidic residues" evidence="12">
    <location>
        <begin position="257"/>
        <end position="271"/>
    </location>
</feature>
<evidence type="ECO:0000313" key="15">
    <source>
        <dbReference type="Proteomes" id="UP000515159"/>
    </source>
</evidence>
<dbReference type="FunFam" id="3.30.160.60:FF:001119">
    <property type="entry name" value="zinc finger protein 408"/>
    <property type="match status" value="1"/>
</dbReference>
<dbReference type="FunFam" id="3.30.160.60:FF:000512">
    <property type="entry name" value="zinc finger protein 197 isoform X1"/>
    <property type="match status" value="1"/>
</dbReference>
<gene>
    <name evidence="16" type="primary">LOC117367651</name>
</gene>
<feature type="domain" description="C2H2-type" evidence="13">
    <location>
        <begin position="442"/>
        <end position="469"/>
    </location>
</feature>
<dbReference type="InterPro" id="IPR001909">
    <property type="entry name" value="KRAB"/>
</dbReference>
<evidence type="ECO:0000259" key="14">
    <source>
        <dbReference type="PROSITE" id="PS50805"/>
    </source>
</evidence>
<feature type="region of interest" description="Disordered" evidence="12">
    <location>
        <begin position="142"/>
        <end position="172"/>
    </location>
</feature>
<evidence type="ECO:0000256" key="3">
    <source>
        <dbReference type="ARBA" id="ARBA00022723"/>
    </source>
</evidence>
<evidence type="ECO:0000256" key="11">
    <source>
        <dbReference type="PROSITE-ProRule" id="PRU00042"/>
    </source>
</evidence>
<feature type="domain" description="C2H2-type" evidence="13">
    <location>
        <begin position="414"/>
        <end position="441"/>
    </location>
</feature>
<keyword evidence="8" id="KW-0238">DNA-binding</keyword>
<dbReference type="InParanoid" id="A0A6P8SDM8"/>
<dbReference type="PANTHER" id="PTHR24388">
    <property type="entry name" value="ZINC FINGER PROTEIN"/>
    <property type="match status" value="1"/>
</dbReference>
<name>A0A6P8SDM8_GEOSA</name>
<feature type="domain" description="C2H2-type" evidence="13">
    <location>
        <begin position="470"/>
        <end position="497"/>
    </location>
</feature>
<evidence type="ECO:0000256" key="1">
    <source>
        <dbReference type="ARBA" id="ARBA00004123"/>
    </source>
</evidence>
<evidence type="ECO:0000256" key="12">
    <source>
        <dbReference type="SAM" id="MobiDB-lite"/>
    </source>
</evidence>
<dbReference type="RefSeq" id="XP_033816317.1">
    <property type="nucleotide sequence ID" value="XM_033960426.1"/>
</dbReference>
<feature type="domain" description="C2H2-type" evidence="13">
    <location>
        <begin position="638"/>
        <end position="665"/>
    </location>
</feature>
<keyword evidence="7" id="KW-0805">Transcription regulation</keyword>
<dbReference type="InterPro" id="IPR050527">
    <property type="entry name" value="Snail/Krueppel_Znf"/>
</dbReference>
<dbReference type="FunFam" id="3.30.160.60:FF:001732">
    <property type="entry name" value="Zgc:162936"/>
    <property type="match status" value="1"/>
</dbReference>
<feature type="domain" description="C2H2-type" evidence="13">
    <location>
        <begin position="526"/>
        <end position="553"/>
    </location>
</feature>
<protein>
    <submittedName>
        <fullName evidence="16">Zinc finger protein 436-like isoform X1</fullName>
    </submittedName>
</protein>
<evidence type="ECO:0000256" key="4">
    <source>
        <dbReference type="ARBA" id="ARBA00022737"/>
    </source>
</evidence>
<dbReference type="GO" id="GO:0005634">
    <property type="term" value="C:nucleus"/>
    <property type="evidence" value="ECO:0007669"/>
    <property type="project" value="UniProtKB-SubCell"/>
</dbReference>
<keyword evidence="5 11" id="KW-0863">Zinc-finger</keyword>
<dbReference type="GO" id="GO:0045893">
    <property type="term" value="P:positive regulation of DNA-templated transcription"/>
    <property type="evidence" value="ECO:0007669"/>
    <property type="project" value="UniProtKB-ARBA"/>
</dbReference>
<comment type="subcellular location">
    <subcellularLocation>
        <location evidence="1">Nucleus</location>
    </subcellularLocation>
</comment>
<feature type="domain" description="C2H2-type" evidence="13">
    <location>
        <begin position="582"/>
        <end position="609"/>
    </location>
</feature>
<dbReference type="GO" id="GO:0000978">
    <property type="term" value="F:RNA polymerase II cis-regulatory region sequence-specific DNA binding"/>
    <property type="evidence" value="ECO:0007669"/>
    <property type="project" value="TreeGrafter"/>
</dbReference>
<dbReference type="OrthoDB" id="427030at2759"/>
<dbReference type="PROSITE" id="PS00028">
    <property type="entry name" value="ZINC_FINGER_C2H2_1"/>
    <property type="match status" value="8"/>
</dbReference>
<dbReference type="Gene3D" id="6.10.140.140">
    <property type="match status" value="1"/>
</dbReference>
<keyword evidence="15" id="KW-1185">Reference proteome</keyword>
<keyword evidence="3" id="KW-0479">Metal-binding</keyword>
<dbReference type="GO" id="GO:0005694">
    <property type="term" value="C:chromosome"/>
    <property type="evidence" value="ECO:0007669"/>
    <property type="project" value="UniProtKB-ARBA"/>
</dbReference>
<dbReference type="Pfam" id="PF00096">
    <property type="entry name" value="zf-C2H2"/>
    <property type="match status" value="7"/>
</dbReference>
<keyword evidence="10" id="KW-0539">Nucleus</keyword>
<dbReference type="FunFam" id="3.30.160.60:FF:002604">
    <property type="entry name" value="Zinc finger protein 715"/>
    <property type="match status" value="1"/>
</dbReference>
<evidence type="ECO:0000256" key="6">
    <source>
        <dbReference type="ARBA" id="ARBA00022833"/>
    </source>
</evidence>
<comment type="similarity">
    <text evidence="2">Belongs to the krueppel C2H2-type zinc-finger protein family.</text>
</comment>
<evidence type="ECO:0000256" key="10">
    <source>
        <dbReference type="ARBA" id="ARBA00023242"/>
    </source>
</evidence>
<reference evidence="16" key="1">
    <citation type="submission" date="2025-08" db="UniProtKB">
        <authorList>
            <consortium name="RefSeq"/>
        </authorList>
    </citation>
    <scope>IDENTIFICATION</scope>
</reference>
<dbReference type="GO" id="GO:0000981">
    <property type="term" value="F:DNA-binding transcription factor activity, RNA polymerase II-specific"/>
    <property type="evidence" value="ECO:0007669"/>
    <property type="project" value="TreeGrafter"/>
</dbReference>
<dbReference type="PROSITE" id="PS50157">
    <property type="entry name" value="ZINC_FINGER_C2H2_2"/>
    <property type="match status" value="9"/>
</dbReference>
<dbReference type="KEGG" id="gsh:117367651"/>
<dbReference type="InterPro" id="IPR036236">
    <property type="entry name" value="Znf_C2H2_sf"/>
</dbReference>
<evidence type="ECO:0000313" key="16">
    <source>
        <dbReference type="RefSeq" id="XP_033816317.1"/>
    </source>
</evidence>
<dbReference type="SUPFAM" id="SSF57667">
    <property type="entry name" value="beta-beta-alpha zinc fingers"/>
    <property type="match status" value="5"/>
</dbReference>
<dbReference type="FunFam" id="3.30.160.60:FF:000464">
    <property type="entry name" value="Zinc finger and SCAN domain containing 25"/>
    <property type="match status" value="1"/>
</dbReference>
<keyword evidence="6" id="KW-0862">Zinc</keyword>
<keyword evidence="9" id="KW-0804">Transcription</keyword>
<dbReference type="PANTHER" id="PTHR24388:SF96">
    <property type="entry name" value="GENE, 32687-RELATED"/>
    <property type="match status" value="1"/>
</dbReference>
<feature type="compositionally biased region" description="Basic and acidic residues" evidence="12">
    <location>
        <begin position="142"/>
        <end position="153"/>
    </location>
</feature>
<dbReference type="AlphaFoldDB" id="A0A6P8SDM8"/>
<dbReference type="GeneID" id="117367651"/>
<accession>A0A6P8SDM8</accession>
<feature type="domain" description="C2H2-type" evidence="13">
    <location>
        <begin position="610"/>
        <end position="637"/>
    </location>
</feature>